<reference evidence="2" key="1">
    <citation type="submission" date="2016-04" db="EMBL/GenBank/DDBJ databases">
        <authorList>
            <person name="Evans L.H."/>
            <person name="Alamgir A."/>
            <person name="Owens N."/>
            <person name="Weber N.D."/>
            <person name="Virtaneva K."/>
            <person name="Barbian K."/>
            <person name="Babar A."/>
            <person name="Rosenke K."/>
        </authorList>
    </citation>
    <scope>NUCLEOTIDE SEQUENCE</scope>
    <source>
        <strain evidence="2">86</strain>
    </source>
</reference>
<gene>
    <name evidence="2" type="ORF">KL86APRO_10116</name>
</gene>
<evidence type="ECO:0000259" key="1">
    <source>
        <dbReference type="Pfam" id="PF15919"/>
    </source>
</evidence>
<dbReference type="Gene3D" id="1.10.1220.10">
    <property type="entry name" value="Met repressor-like"/>
    <property type="match status" value="1"/>
</dbReference>
<name>A0A212IVY2_9PROT</name>
<feature type="domain" description="HicB-like antitoxin of toxin-antitoxin system" evidence="1">
    <location>
        <begin position="6"/>
        <end position="128"/>
    </location>
</feature>
<proteinExistence type="predicted"/>
<sequence length="134" mass="14451">MATVIALIHRDEGSDYGISFPDFPGCVSGGATLEDAFRRGRETLAAHVEALVEDDEGLPAVRSLDALKADLALAEDFADAELIGAIEVELPGKSKRINVSLEERLLERIDRRAQSLGLNRSAYLAEAARREMGG</sequence>
<dbReference type="GO" id="GO:0006355">
    <property type="term" value="P:regulation of DNA-templated transcription"/>
    <property type="evidence" value="ECO:0007669"/>
    <property type="project" value="InterPro"/>
</dbReference>
<dbReference type="InterPro" id="IPR013321">
    <property type="entry name" value="Arc_rbn_hlx_hlx"/>
</dbReference>
<dbReference type="Gene3D" id="3.30.160.250">
    <property type="match status" value="1"/>
</dbReference>
<dbReference type="InterPro" id="IPR010985">
    <property type="entry name" value="Ribbon_hlx_hlx"/>
</dbReference>
<dbReference type="SUPFAM" id="SSF143100">
    <property type="entry name" value="TTHA1013/TTHA0281-like"/>
    <property type="match status" value="1"/>
</dbReference>
<dbReference type="SUPFAM" id="SSF47598">
    <property type="entry name" value="Ribbon-helix-helix"/>
    <property type="match status" value="1"/>
</dbReference>
<dbReference type="EMBL" id="FLUO01000001">
    <property type="protein sequence ID" value="SBV91356.1"/>
    <property type="molecule type" value="Genomic_DNA"/>
</dbReference>
<dbReference type="InterPro" id="IPR035069">
    <property type="entry name" value="TTHA1013/TTHA0281-like"/>
</dbReference>
<organism evidence="2">
    <name type="scientific">uncultured Alphaproteobacteria bacterium</name>
    <dbReference type="NCBI Taxonomy" id="91750"/>
    <lineage>
        <taxon>Bacteria</taxon>
        <taxon>Pseudomonadati</taxon>
        <taxon>Pseudomonadota</taxon>
        <taxon>Alphaproteobacteria</taxon>
        <taxon>environmental samples</taxon>
    </lineage>
</organism>
<dbReference type="Pfam" id="PF15919">
    <property type="entry name" value="HicB_lk_antitox"/>
    <property type="match status" value="1"/>
</dbReference>
<protein>
    <recommendedName>
        <fullName evidence="1">HicB-like antitoxin of toxin-antitoxin system domain-containing protein</fullName>
    </recommendedName>
</protein>
<accession>A0A212IVY2</accession>
<dbReference type="InterPro" id="IPR031807">
    <property type="entry name" value="HicB-like"/>
</dbReference>
<dbReference type="AlphaFoldDB" id="A0A212IVY2"/>
<dbReference type="CDD" id="cd22231">
    <property type="entry name" value="RHH_NikR_HicB-like"/>
    <property type="match status" value="1"/>
</dbReference>
<evidence type="ECO:0000313" key="2">
    <source>
        <dbReference type="EMBL" id="SBV91356.1"/>
    </source>
</evidence>